<keyword evidence="2" id="KW-1185">Reference proteome</keyword>
<reference evidence="1 2" key="1">
    <citation type="submission" date="2016-04" db="EMBL/GenBank/DDBJ databases">
        <title>A degradative enzymes factory behind the ericoid mycorrhizal symbiosis.</title>
        <authorList>
            <consortium name="DOE Joint Genome Institute"/>
            <person name="Martino E."/>
            <person name="Morin E."/>
            <person name="Grelet G."/>
            <person name="Kuo A."/>
            <person name="Kohler A."/>
            <person name="Daghino S."/>
            <person name="Barry K."/>
            <person name="Choi C."/>
            <person name="Cichocki N."/>
            <person name="Clum A."/>
            <person name="Copeland A."/>
            <person name="Hainaut M."/>
            <person name="Haridas S."/>
            <person name="Labutti K."/>
            <person name="Lindquist E."/>
            <person name="Lipzen A."/>
            <person name="Khouja H.-R."/>
            <person name="Murat C."/>
            <person name="Ohm R."/>
            <person name="Olson A."/>
            <person name="Spatafora J."/>
            <person name="Veneault-Fourrey C."/>
            <person name="Henrissat B."/>
            <person name="Grigoriev I."/>
            <person name="Martin F."/>
            <person name="Perotto S."/>
        </authorList>
    </citation>
    <scope>NUCLEOTIDE SEQUENCE [LARGE SCALE GENOMIC DNA]</scope>
    <source>
        <strain evidence="1 2">F</strain>
    </source>
</reference>
<organism evidence="1 2">
    <name type="scientific">Hyaloscypha variabilis (strain UAMH 11265 / GT02V1 / F)</name>
    <name type="common">Meliniomyces variabilis</name>
    <dbReference type="NCBI Taxonomy" id="1149755"/>
    <lineage>
        <taxon>Eukaryota</taxon>
        <taxon>Fungi</taxon>
        <taxon>Dikarya</taxon>
        <taxon>Ascomycota</taxon>
        <taxon>Pezizomycotina</taxon>
        <taxon>Leotiomycetes</taxon>
        <taxon>Helotiales</taxon>
        <taxon>Hyaloscyphaceae</taxon>
        <taxon>Hyaloscypha</taxon>
        <taxon>Hyaloscypha variabilis</taxon>
    </lineage>
</organism>
<dbReference type="OrthoDB" id="194358at2759"/>
<evidence type="ECO:0000313" key="1">
    <source>
        <dbReference type="EMBL" id="PMD48800.1"/>
    </source>
</evidence>
<evidence type="ECO:0000313" key="2">
    <source>
        <dbReference type="Proteomes" id="UP000235786"/>
    </source>
</evidence>
<dbReference type="EMBL" id="KZ613937">
    <property type="protein sequence ID" value="PMD48800.1"/>
    <property type="molecule type" value="Genomic_DNA"/>
</dbReference>
<gene>
    <name evidence="1" type="ORF">L207DRAFT_17380</name>
</gene>
<protein>
    <submittedName>
        <fullName evidence="1">Uncharacterized protein</fullName>
    </submittedName>
</protein>
<sequence length="120" mass="13297">MGWGDDLLLALAPIGIMTVLVSAIRVCGYQFMKSIIGRCAISDKFYSGIVLIFVQEPETHLTTKRRIFFLRLLAASVRSGIDNELFAKAEAHKQKNVFTPLGKRLTASHLFLVCGPCNLL</sequence>
<dbReference type="AlphaFoldDB" id="A0A2J6SDG4"/>
<name>A0A2J6SDG4_HYAVF</name>
<accession>A0A2J6SDG4</accession>
<proteinExistence type="predicted"/>
<dbReference type="Proteomes" id="UP000235786">
    <property type="component" value="Unassembled WGS sequence"/>
</dbReference>